<dbReference type="RefSeq" id="XP_028865422.1">
    <property type="nucleotide sequence ID" value="XM_029009589.1"/>
</dbReference>
<keyword evidence="6" id="KW-1015">Disulfide bond</keyword>
<dbReference type="GO" id="GO:0005886">
    <property type="term" value="C:plasma membrane"/>
    <property type="evidence" value="ECO:0007669"/>
    <property type="project" value="UniProtKB-SubCell"/>
</dbReference>
<proteinExistence type="predicted"/>
<evidence type="ECO:0000256" key="2">
    <source>
        <dbReference type="ARBA" id="ARBA00004241"/>
    </source>
</evidence>
<keyword evidence="3" id="KW-1003">Cell membrane</keyword>
<evidence type="ECO:0000256" key="5">
    <source>
        <dbReference type="ARBA" id="ARBA00023136"/>
    </source>
</evidence>
<comment type="caution">
    <text evidence="9">The sequence shown here is derived from an EMBL/GenBank/DDBJ whole genome shotgun (WGS) entry which is preliminary data.</text>
</comment>
<dbReference type="Pfam" id="PF07422">
    <property type="entry name" value="s48_45"/>
    <property type="match status" value="1"/>
</dbReference>
<keyword evidence="4" id="KW-0732">Signal</keyword>
<dbReference type="GO" id="GO:0009986">
    <property type="term" value="C:cell surface"/>
    <property type="evidence" value="ECO:0007669"/>
    <property type="project" value="UniProtKB-SubCell"/>
</dbReference>
<evidence type="ECO:0000313" key="10">
    <source>
        <dbReference type="Proteomes" id="UP000236319"/>
    </source>
</evidence>
<protein>
    <recommendedName>
        <fullName evidence="8">6-Cys domain-containing protein</fullName>
    </recommendedName>
</protein>
<evidence type="ECO:0000256" key="7">
    <source>
        <dbReference type="ARBA" id="ARBA00023180"/>
    </source>
</evidence>
<dbReference type="EMBL" id="BDSA01000001">
    <property type="protein sequence ID" value="GBE59179.1"/>
    <property type="molecule type" value="Genomic_DNA"/>
</dbReference>
<comment type="subcellular location">
    <subcellularLocation>
        <location evidence="1">Cell membrane</location>
    </subcellularLocation>
    <subcellularLocation>
        <location evidence="2">Cell surface</location>
    </subcellularLocation>
</comment>
<organism evidence="9 10">
    <name type="scientific">Babesia ovata</name>
    <dbReference type="NCBI Taxonomy" id="189622"/>
    <lineage>
        <taxon>Eukaryota</taxon>
        <taxon>Sar</taxon>
        <taxon>Alveolata</taxon>
        <taxon>Apicomplexa</taxon>
        <taxon>Aconoidasida</taxon>
        <taxon>Piroplasmida</taxon>
        <taxon>Babesiidae</taxon>
        <taxon>Babesia</taxon>
    </lineage>
</organism>
<sequence>MDIDYSGPVTAMCPSSVNGTNYIWHPQPIVDDDVNLNAYVIENRKFRSVAISDAVHSEAENPVIWFESNTAKTELHFSTPDNDLIAITEHRLIFICGPRDLVLNEAIQLYLHLHLHRLGGQTQMLTFPWTVTTPLAEQMAHTGRGLGVLSLNRLTRHLPLQGCGSSPSPLFAADTEVTVNPVNRTRSCVVDPMSKSPIGFLCEGTIVPNDCMRSLIGHNGEVVTTPEPYSYLNFQNYGTWVVTRYFNELALPQFGGECRCIDPETGAVKAKIEIRMETEYVCDIFSMVERNLATPIGGAWCSVVLHPGSTLTIKFPVEAVYWESPNEHSSTSLSLQNLPRSLLKAEFFPTDLITLRQLSTHYDVDVYERVLYHEVLAGNALELDATQMFRGEVKLKYHDNKPLALVDGLNSFYFHWAVKYRNRCAFDMIRAILNVAFAFTHQYTMVGCDREQTNVFDHDLSMAYCYTNSVGNGIGDVYECTFRLKCGRLQAGIRCGPNEELLPNNCDSLGYNLRSNKMMSFPGSIRNVTPYRMLGFQILGFEFRDDSPVSHACVCVDQRGYEMSRIILELDHQKHYTYGTNRQETSHMLLPYIWMLWPEVGLLGEGHTAPRCLMIHYVPQEPITVHVGETVLLHCGMGSVASLQYDPLIRGAVRDFLSTAWLPNRPDEFYYAVKKIAGDDGLLRMRYKDSIATTPGGFRIMSDETYLTEYVSLKIESRGGTILISKDPVHKQHVPMTFVCAKAPKQTDVSSVAGNASTSETPVLPNFQTIRSPTRYTWDVVQVKVETTDPYMQGCGVTYESDEFFKPETPKLYDGDGNLQFGCKIDFQTAKEAAFYCPAPYVLDPPNCFSQTLVDGSITNMADVSKSLRASRSNHFVILQFDDSLVGPGETLRQTPPLECRCVTVKGVVLSTIQIENYYSK</sequence>
<name>A0A2H6K8A0_9APIC</name>
<reference evidence="9 10" key="1">
    <citation type="journal article" date="2017" name="BMC Genomics">
        <title>Whole-genome assembly of Babesia ovata and comparative genomics between closely related pathogens.</title>
        <authorList>
            <person name="Yamagishi J."/>
            <person name="Asada M."/>
            <person name="Hakimi H."/>
            <person name="Tanaka T.Q."/>
            <person name="Sugimoto C."/>
            <person name="Kawazu S."/>
        </authorList>
    </citation>
    <scope>NUCLEOTIDE SEQUENCE [LARGE SCALE GENOMIC DNA]</scope>
    <source>
        <strain evidence="9 10">Miyake</strain>
    </source>
</reference>
<keyword evidence="5" id="KW-0472">Membrane</keyword>
<accession>A0A2H6K8A0</accession>
<gene>
    <name evidence="9" type="ORF">BOVATA_006720</name>
</gene>
<evidence type="ECO:0000313" key="9">
    <source>
        <dbReference type="EMBL" id="GBE59179.1"/>
    </source>
</evidence>
<dbReference type="InterPro" id="IPR038160">
    <property type="entry name" value="6_CYS_dom_sf"/>
</dbReference>
<dbReference type="AlphaFoldDB" id="A0A2H6K8A0"/>
<dbReference type="Proteomes" id="UP000236319">
    <property type="component" value="Unassembled WGS sequence"/>
</dbReference>
<evidence type="ECO:0000256" key="6">
    <source>
        <dbReference type="ARBA" id="ARBA00023157"/>
    </source>
</evidence>
<keyword evidence="10" id="KW-1185">Reference proteome</keyword>
<dbReference type="Gene3D" id="2.60.40.2860">
    <property type="match status" value="1"/>
</dbReference>
<evidence type="ECO:0000256" key="3">
    <source>
        <dbReference type="ARBA" id="ARBA00022475"/>
    </source>
</evidence>
<feature type="domain" description="6-Cys" evidence="8">
    <location>
        <begin position="791"/>
        <end position="921"/>
    </location>
</feature>
<dbReference type="VEuPathDB" id="PiroplasmaDB:BOVATA_006720"/>
<dbReference type="PROSITE" id="PS51701">
    <property type="entry name" value="6_CYS"/>
    <property type="match status" value="1"/>
</dbReference>
<dbReference type="InterPro" id="IPR010884">
    <property type="entry name" value="6_CYS_dom"/>
</dbReference>
<dbReference type="GeneID" id="39872949"/>
<evidence type="ECO:0000256" key="1">
    <source>
        <dbReference type="ARBA" id="ARBA00004236"/>
    </source>
</evidence>
<dbReference type="OrthoDB" id="365660at2759"/>
<keyword evidence="7" id="KW-0325">Glycoprotein</keyword>
<evidence type="ECO:0000259" key="8">
    <source>
        <dbReference type="PROSITE" id="PS51701"/>
    </source>
</evidence>
<evidence type="ECO:0000256" key="4">
    <source>
        <dbReference type="ARBA" id="ARBA00022729"/>
    </source>
</evidence>